<dbReference type="SUPFAM" id="SSF52540">
    <property type="entry name" value="P-loop containing nucleoside triphosphate hydrolases"/>
    <property type="match status" value="2"/>
</dbReference>
<dbReference type="InterPro" id="IPR036543">
    <property type="entry name" value="Guanylate-bd_C_sf"/>
</dbReference>
<protein>
    <recommendedName>
        <fullName evidence="9">GB1/RHD3-type G domain-containing protein</fullName>
    </recommendedName>
</protein>
<feature type="coiled-coil region" evidence="7">
    <location>
        <begin position="464"/>
        <end position="520"/>
    </location>
</feature>
<keyword evidence="3" id="KW-0378">Hydrolase</keyword>
<keyword evidence="11" id="KW-1185">Reference proteome</keyword>
<evidence type="ECO:0000256" key="8">
    <source>
        <dbReference type="SAM" id="MobiDB-lite"/>
    </source>
</evidence>
<gene>
    <name evidence="10" type="ORF">ABG768_021876</name>
</gene>
<keyword evidence="4" id="KW-0391">Immunity</keyword>
<evidence type="ECO:0000313" key="11">
    <source>
        <dbReference type="Proteomes" id="UP001479290"/>
    </source>
</evidence>
<feature type="domain" description="GB1/RHD3-type G" evidence="9">
    <location>
        <begin position="597"/>
        <end position="837"/>
    </location>
</feature>
<evidence type="ECO:0000256" key="5">
    <source>
        <dbReference type="ARBA" id="ARBA00023134"/>
    </source>
</evidence>
<evidence type="ECO:0000256" key="2">
    <source>
        <dbReference type="ARBA" id="ARBA00022741"/>
    </source>
</evidence>
<dbReference type="Proteomes" id="UP001479290">
    <property type="component" value="Unassembled WGS sequence"/>
</dbReference>
<reference evidence="10 11" key="1">
    <citation type="submission" date="2024-05" db="EMBL/GenBank/DDBJ databases">
        <title>A high-quality chromosomal-level genome assembly of Topmouth culter (Culter alburnus).</title>
        <authorList>
            <person name="Zhao H."/>
        </authorList>
    </citation>
    <scope>NUCLEOTIDE SEQUENCE [LARGE SCALE GENOMIC DNA]</scope>
    <source>
        <strain evidence="10">CATC2023</strain>
        <tissue evidence="10">Muscle</tissue>
    </source>
</reference>
<organism evidence="10 11">
    <name type="scientific">Culter alburnus</name>
    <name type="common">Topmouth culter</name>
    <dbReference type="NCBI Taxonomy" id="194366"/>
    <lineage>
        <taxon>Eukaryota</taxon>
        <taxon>Metazoa</taxon>
        <taxon>Chordata</taxon>
        <taxon>Craniata</taxon>
        <taxon>Vertebrata</taxon>
        <taxon>Euteleostomi</taxon>
        <taxon>Actinopterygii</taxon>
        <taxon>Neopterygii</taxon>
        <taxon>Teleostei</taxon>
        <taxon>Ostariophysi</taxon>
        <taxon>Cypriniformes</taxon>
        <taxon>Xenocyprididae</taxon>
        <taxon>Xenocypridinae</taxon>
        <taxon>Culter</taxon>
    </lineage>
</organism>
<evidence type="ECO:0000259" key="9">
    <source>
        <dbReference type="PROSITE" id="PS51715"/>
    </source>
</evidence>
<keyword evidence="7" id="KW-0175">Coiled coil</keyword>
<dbReference type="FunFam" id="3.40.50.300:FF:002581">
    <property type="entry name" value="Guanylate-binding protein 4"/>
    <property type="match status" value="2"/>
</dbReference>
<dbReference type="Gene3D" id="3.40.50.300">
    <property type="entry name" value="P-loop containing nucleotide triphosphate hydrolases"/>
    <property type="match status" value="2"/>
</dbReference>
<feature type="region of interest" description="Disordered" evidence="8">
    <location>
        <begin position="1124"/>
        <end position="1147"/>
    </location>
</feature>
<dbReference type="InterPro" id="IPR015894">
    <property type="entry name" value="Guanylate-bd_N"/>
</dbReference>
<name>A0AAW2ASC9_CULAL</name>
<dbReference type="CDD" id="cd16269">
    <property type="entry name" value="GBP_C"/>
    <property type="match status" value="2"/>
</dbReference>
<feature type="region of interest" description="Disordered" evidence="8">
    <location>
        <begin position="1073"/>
        <end position="1094"/>
    </location>
</feature>
<dbReference type="Pfam" id="PF02841">
    <property type="entry name" value="GBP_C"/>
    <property type="match status" value="2"/>
</dbReference>
<evidence type="ECO:0000256" key="1">
    <source>
        <dbReference type="ARBA" id="ARBA00022588"/>
    </source>
</evidence>
<feature type="domain" description="GB1/RHD3-type G" evidence="9">
    <location>
        <begin position="43"/>
        <end position="281"/>
    </location>
</feature>
<dbReference type="GO" id="GO:0005525">
    <property type="term" value="F:GTP binding"/>
    <property type="evidence" value="ECO:0007669"/>
    <property type="project" value="UniProtKB-KW"/>
</dbReference>
<dbReference type="SUPFAM" id="SSF48340">
    <property type="entry name" value="Interferon-induced guanylate-binding protein 1 (GBP1), C-terminal domain"/>
    <property type="match status" value="2"/>
</dbReference>
<dbReference type="InterPro" id="IPR037684">
    <property type="entry name" value="GBP_C"/>
</dbReference>
<dbReference type="InterPro" id="IPR030386">
    <property type="entry name" value="G_GB1_RHD3_dom"/>
</dbReference>
<proteinExistence type="inferred from homology"/>
<keyword evidence="5" id="KW-0342">GTP-binding</keyword>
<dbReference type="GO" id="GO:0045087">
    <property type="term" value="P:innate immune response"/>
    <property type="evidence" value="ECO:0007669"/>
    <property type="project" value="UniProtKB-KW"/>
</dbReference>
<dbReference type="InterPro" id="IPR027417">
    <property type="entry name" value="P-loop_NTPase"/>
</dbReference>
<dbReference type="CDD" id="cd01851">
    <property type="entry name" value="GBP"/>
    <property type="match status" value="2"/>
</dbReference>
<dbReference type="PROSITE" id="PS51715">
    <property type="entry name" value="G_GB1_RHD3"/>
    <property type="match status" value="2"/>
</dbReference>
<comment type="caution">
    <text evidence="10">The sequence shown here is derived from an EMBL/GenBank/DDBJ whole genome shotgun (WGS) entry which is preliminary data.</text>
</comment>
<dbReference type="GO" id="GO:0003924">
    <property type="term" value="F:GTPase activity"/>
    <property type="evidence" value="ECO:0007669"/>
    <property type="project" value="InterPro"/>
</dbReference>
<keyword evidence="2" id="KW-0547">Nucleotide-binding</keyword>
<dbReference type="AlphaFoldDB" id="A0AAW2ASC9"/>
<dbReference type="Gene3D" id="1.20.1000.10">
    <property type="entry name" value="Guanylate-binding protein, C-terminal domain"/>
    <property type="match status" value="2"/>
</dbReference>
<sequence>MCVSVRQLYSPVIMDKPVCLIDTGSDGKLCVQQSALQILQQIQQPVVVVAVVGLYRTGKSYLMNRLAGQQTGFALGSTIESKTKGIWMWCVDHPTKAGTTLVLLDTEGLGDVDKGDPKHDTKIFSLAVLLSSTLVLNSRGTIDNRAIEELQYVTELTEYIKVKSSDEGEDDSEFVKFFPSFIWAVRDFTLEQKINGKFVTEDQYLEYALKLKPGSSRTVKEFNLPRECIRNYFPSRKCFTFPFPTTPENVSRLESLDPADLSPDFQDVSDHFCKFIFDRSEVKRLKDGHTVTGRVLGHLAKTYVDTISSGAVPCLENAVIAMAMIENEAAVKEGLEVYQSGMEKLKDSFPLELKDVSSEHQHLSNMATQTFMKRSFKDSEGTFMKCLEEAISRQFDAYLWDNEKASEAKCENLMSVLSDPMTERINEGFYARAGGYDLFCQDLEDIVIQYNTLASKEVKERERAVLLEQEIIAQEERQRQLEEKMETEQQNNEERVRQVIEMMEEEMSRQQQETKRAMESKLREQAALMEKGFQEKADRMVWEIDELKRKNADGWTKGVSELYSPVIMDKPVCLIDTESDGKLCVQQSALQILEQIQQPVVVVAMVGLYRTGKSYLMNRLAGQQTGFALGSTIESKTKGIWMWCVDHPTKSGTTLVLLDTEGLGDVDKGDSKHDTNIFCLAVLLSSTLVYNSRGTIDNRAVEELQYVTELTECIKVKSSDEDDDDDSSEFVKFFPSFIWAVRDFTLERKIDGKDATEDEYLEFALKLKSGTSKKVIEYNLPRECIQNFFPSRTCFTFPFPTAPENVSHLESLDPANISSDFLEDTDRFCKFVFNESQVKKLKDGITVTGRVLGHLAKTYVDTISSGAVPCLENAVIAMAMIENEAAVKEGLEVYQSGMEKLKDFFPLELKDVSSEHQHLSNMATQTFMKRSFRDTDGKYLKSLEENINKLFDGYLCQNEQASKRRCEDLLSSLSEPMIENLKQGSYAKPGGYDLFCKDLEDIVKNYNSQANKEVKAEEVLEEFLKQKSVDSKAILQADENLTEKEKKIKEEIEKAALLQQEIKAKEEKQRQLEEKMEAEKQSNEERMSQVKEKMDEELRLQREEAERAMKSKLREQAALLEKGFKEKADMKTQETEEFKRQNAEAERNRAREFAEMLENTNRRHQQSMAMMMQQQREQEKAIQEKIAQCSGGCCIS</sequence>
<dbReference type="Pfam" id="PF02263">
    <property type="entry name" value="GBP"/>
    <property type="match status" value="2"/>
</dbReference>
<dbReference type="InterPro" id="IPR003191">
    <property type="entry name" value="Guanylate-bd/ATL_C"/>
</dbReference>
<accession>A0AAW2ASC9</accession>
<dbReference type="EMBL" id="JAWDJR010000004">
    <property type="protein sequence ID" value="KAK9976671.1"/>
    <property type="molecule type" value="Genomic_DNA"/>
</dbReference>
<comment type="similarity">
    <text evidence="6">Belongs to the TRAFAC class dynamin-like GTPase superfamily. GB1/RHD3 GTPase family.</text>
</comment>
<evidence type="ECO:0000313" key="10">
    <source>
        <dbReference type="EMBL" id="KAK9976671.1"/>
    </source>
</evidence>
<evidence type="ECO:0000256" key="6">
    <source>
        <dbReference type="PROSITE-ProRule" id="PRU01052"/>
    </source>
</evidence>
<evidence type="ECO:0000256" key="3">
    <source>
        <dbReference type="ARBA" id="ARBA00022801"/>
    </source>
</evidence>
<dbReference type="FunFam" id="1.20.1000.10:FF:000001">
    <property type="entry name" value="Guanylate binding protein 1"/>
    <property type="match status" value="1"/>
</dbReference>
<evidence type="ECO:0000256" key="4">
    <source>
        <dbReference type="ARBA" id="ARBA00022859"/>
    </source>
</evidence>
<keyword evidence="1" id="KW-0399">Innate immunity</keyword>
<evidence type="ECO:0000256" key="7">
    <source>
        <dbReference type="SAM" id="Coils"/>
    </source>
</evidence>
<dbReference type="PANTHER" id="PTHR10751">
    <property type="entry name" value="GUANYLATE BINDING PROTEIN"/>
    <property type="match status" value="1"/>
</dbReference>